<dbReference type="RefSeq" id="WP_183988329.1">
    <property type="nucleotide sequence ID" value="NZ_JACHHG010000013.1"/>
</dbReference>
<dbReference type="EMBL" id="JACHHG010000013">
    <property type="protein sequence ID" value="MBB6099576.1"/>
    <property type="molecule type" value="Genomic_DNA"/>
</dbReference>
<dbReference type="AlphaFoldDB" id="A0A841I3F3"/>
<gene>
    <name evidence="2" type="ORF">HNR42_003029</name>
</gene>
<proteinExistence type="predicted"/>
<evidence type="ECO:0000256" key="1">
    <source>
        <dbReference type="SAM" id="MobiDB-lite"/>
    </source>
</evidence>
<feature type="compositionally biased region" description="Basic residues" evidence="1">
    <location>
        <begin position="139"/>
        <end position="150"/>
    </location>
</feature>
<evidence type="ECO:0000313" key="3">
    <source>
        <dbReference type="Proteomes" id="UP000569951"/>
    </source>
</evidence>
<feature type="region of interest" description="Disordered" evidence="1">
    <location>
        <begin position="117"/>
        <end position="150"/>
    </location>
</feature>
<comment type="caution">
    <text evidence="2">The sequence shown here is derived from an EMBL/GenBank/DDBJ whole genome shotgun (WGS) entry which is preliminary data.</text>
</comment>
<organism evidence="2 3">
    <name type="scientific">Deinobacterium chartae</name>
    <dbReference type="NCBI Taxonomy" id="521158"/>
    <lineage>
        <taxon>Bacteria</taxon>
        <taxon>Thermotogati</taxon>
        <taxon>Deinococcota</taxon>
        <taxon>Deinococci</taxon>
        <taxon>Deinococcales</taxon>
        <taxon>Deinococcaceae</taxon>
        <taxon>Deinobacterium</taxon>
    </lineage>
</organism>
<name>A0A841I3F3_9DEIO</name>
<evidence type="ECO:0000313" key="2">
    <source>
        <dbReference type="EMBL" id="MBB6099576.1"/>
    </source>
</evidence>
<reference evidence="2 3" key="1">
    <citation type="submission" date="2020-08" db="EMBL/GenBank/DDBJ databases">
        <title>Genomic Encyclopedia of Type Strains, Phase IV (KMG-IV): sequencing the most valuable type-strain genomes for metagenomic binning, comparative biology and taxonomic classification.</title>
        <authorList>
            <person name="Goeker M."/>
        </authorList>
    </citation>
    <scope>NUCLEOTIDE SEQUENCE [LARGE SCALE GENOMIC DNA]</scope>
    <source>
        <strain evidence="2 3">DSM 21458</strain>
    </source>
</reference>
<sequence length="150" mass="17516">MPYRKLSEQVAKLSNPQRSDIFVRQFRAAVRDGQFDAVYLPDRFELPKIYSKRGEDGNYRKDSKDMVFELTPEFEEWFQNIDQELNQGRRTKRIKPSLEAYEQGLIDFKAAAEETRRKMLASQEKGERLGKSRSGGSARKSKTTSRKSKK</sequence>
<protein>
    <submittedName>
        <fullName evidence="2">Uncharacterized protein</fullName>
    </submittedName>
</protein>
<dbReference type="Proteomes" id="UP000569951">
    <property type="component" value="Unassembled WGS sequence"/>
</dbReference>
<accession>A0A841I3F3</accession>
<keyword evidence="3" id="KW-1185">Reference proteome</keyword>